<name>A0A178IFZ3_9BACT</name>
<dbReference type="InterPro" id="IPR001647">
    <property type="entry name" value="HTH_TetR"/>
</dbReference>
<gene>
    <name evidence="4" type="ORF">AW736_09175</name>
</gene>
<reference evidence="4 5" key="1">
    <citation type="submission" date="2016-01" db="EMBL/GenBank/DDBJ databases">
        <title>High potential of lignocellulose degradation of a new Verrucomicrobia species.</title>
        <authorList>
            <person name="Wang Y."/>
            <person name="Shi Y."/>
            <person name="Qiu Z."/>
            <person name="Liu S."/>
            <person name="Yang H."/>
        </authorList>
    </citation>
    <scope>NUCLEOTIDE SEQUENCE [LARGE SCALE GENOMIC DNA]</scope>
    <source>
        <strain evidence="4 5">TSB47</strain>
    </source>
</reference>
<proteinExistence type="predicted"/>
<dbReference type="GO" id="GO:0003677">
    <property type="term" value="F:DNA binding"/>
    <property type="evidence" value="ECO:0007669"/>
    <property type="project" value="UniProtKB-UniRule"/>
</dbReference>
<comment type="caution">
    <text evidence="4">The sequence shown here is derived from an EMBL/GenBank/DDBJ whole genome shotgun (WGS) entry which is preliminary data.</text>
</comment>
<dbReference type="InterPro" id="IPR009057">
    <property type="entry name" value="Homeodomain-like_sf"/>
</dbReference>
<comment type="caution">
    <text evidence="2">Lacks conserved residue(s) required for the propagation of feature annotation.</text>
</comment>
<keyword evidence="1 2" id="KW-0238">DNA-binding</keyword>
<dbReference type="Proteomes" id="UP000078486">
    <property type="component" value="Unassembled WGS sequence"/>
</dbReference>
<evidence type="ECO:0000259" key="3">
    <source>
        <dbReference type="PROSITE" id="PS50977"/>
    </source>
</evidence>
<dbReference type="AlphaFoldDB" id="A0A178IFZ3"/>
<protein>
    <recommendedName>
        <fullName evidence="3">HTH tetR-type domain-containing protein</fullName>
    </recommendedName>
</protein>
<dbReference type="SUPFAM" id="SSF46689">
    <property type="entry name" value="Homeodomain-like"/>
    <property type="match status" value="1"/>
</dbReference>
<sequence length="164" mass="18177">MAEIAARAKSPIGSLYRFFPNKETLANALLDRYAVLINKAFDVIDETAASVSIEELADRILNLMVNLQGETKALFSVLEAHAEWTRRLKFPEIVHNRLVKTLLLCAPDLPMGDAKNMAIVLMHNLKTMKAIVFGQGIATGPDAAAELSLMNRLYLLDKLGQKKK</sequence>
<dbReference type="Pfam" id="PF00440">
    <property type="entry name" value="TetR_N"/>
    <property type="match status" value="1"/>
</dbReference>
<evidence type="ECO:0000313" key="4">
    <source>
        <dbReference type="EMBL" id="OAM88943.1"/>
    </source>
</evidence>
<keyword evidence="5" id="KW-1185">Reference proteome</keyword>
<dbReference type="STRING" id="1184151.AW736_09175"/>
<feature type="domain" description="HTH tetR-type" evidence="3">
    <location>
        <begin position="1"/>
        <end position="37"/>
    </location>
</feature>
<dbReference type="EMBL" id="LRRQ01000113">
    <property type="protein sequence ID" value="OAM88943.1"/>
    <property type="molecule type" value="Genomic_DNA"/>
</dbReference>
<dbReference type="Gene3D" id="1.10.357.10">
    <property type="entry name" value="Tetracycline Repressor, domain 2"/>
    <property type="match status" value="1"/>
</dbReference>
<evidence type="ECO:0000256" key="2">
    <source>
        <dbReference type="PROSITE-ProRule" id="PRU00335"/>
    </source>
</evidence>
<organism evidence="4 5">
    <name type="scientific">Termitidicoccus mucosus</name>
    <dbReference type="NCBI Taxonomy" id="1184151"/>
    <lineage>
        <taxon>Bacteria</taxon>
        <taxon>Pseudomonadati</taxon>
        <taxon>Verrucomicrobiota</taxon>
        <taxon>Opitutia</taxon>
        <taxon>Opitutales</taxon>
        <taxon>Opitutaceae</taxon>
        <taxon>Termitidicoccus</taxon>
    </lineage>
</organism>
<dbReference type="PROSITE" id="PS50977">
    <property type="entry name" value="HTH_TETR_2"/>
    <property type="match status" value="1"/>
</dbReference>
<evidence type="ECO:0000313" key="5">
    <source>
        <dbReference type="Proteomes" id="UP000078486"/>
    </source>
</evidence>
<accession>A0A178IFZ3</accession>
<evidence type="ECO:0000256" key="1">
    <source>
        <dbReference type="ARBA" id="ARBA00023125"/>
    </source>
</evidence>